<evidence type="ECO:0000313" key="2">
    <source>
        <dbReference type="Proteomes" id="UP000823749"/>
    </source>
</evidence>
<keyword evidence="2" id="KW-1185">Reference proteome</keyword>
<sequence length="180" mass="20180">MNPQLSLHDLLRERSLRFYLCNLIASASLLLRPLLSKTLDFLSLDLLDADEWPHPPSSSSAPDAYARDEERLYFVPYRWWSEASEWLFGNNNTSEEVKGVLYAMESLSGGASLEPMVIWGYYPKAEIVLSMKRVHGSLIELSWDGTEGGPQKIQGIDAGIVPAILEVNILDEVVQVSLDI</sequence>
<gene>
    <name evidence="1" type="ORF">RHGRI_010394</name>
</gene>
<evidence type="ECO:0000313" key="1">
    <source>
        <dbReference type="EMBL" id="KAG5552299.1"/>
    </source>
</evidence>
<comment type="caution">
    <text evidence="1">The sequence shown here is derived from an EMBL/GenBank/DDBJ whole genome shotgun (WGS) entry which is preliminary data.</text>
</comment>
<dbReference type="Proteomes" id="UP000823749">
    <property type="component" value="Chromosome 4"/>
</dbReference>
<dbReference type="AlphaFoldDB" id="A0AAV6KJ80"/>
<dbReference type="EMBL" id="JACTNZ010000004">
    <property type="protein sequence ID" value="KAG5552299.1"/>
    <property type="molecule type" value="Genomic_DNA"/>
</dbReference>
<organism evidence="1 2">
    <name type="scientific">Rhododendron griersonianum</name>
    <dbReference type="NCBI Taxonomy" id="479676"/>
    <lineage>
        <taxon>Eukaryota</taxon>
        <taxon>Viridiplantae</taxon>
        <taxon>Streptophyta</taxon>
        <taxon>Embryophyta</taxon>
        <taxon>Tracheophyta</taxon>
        <taxon>Spermatophyta</taxon>
        <taxon>Magnoliopsida</taxon>
        <taxon>eudicotyledons</taxon>
        <taxon>Gunneridae</taxon>
        <taxon>Pentapetalae</taxon>
        <taxon>asterids</taxon>
        <taxon>Ericales</taxon>
        <taxon>Ericaceae</taxon>
        <taxon>Ericoideae</taxon>
        <taxon>Rhodoreae</taxon>
        <taxon>Rhododendron</taxon>
    </lineage>
</organism>
<reference evidence="1" key="1">
    <citation type="submission" date="2020-08" db="EMBL/GenBank/DDBJ databases">
        <title>Plant Genome Project.</title>
        <authorList>
            <person name="Zhang R.-G."/>
        </authorList>
    </citation>
    <scope>NUCLEOTIDE SEQUENCE</scope>
    <source>
        <strain evidence="1">WSP0</strain>
        <tissue evidence="1">Leaf</tissue>
    </source>
</reference>
<proteinExistence type="predicted"/>
<accession>A0AAV6KJ80</accession>
<protein>
    <submittedName>
        <fullName evidence="1">Uncharacterized protein</fullName>
    </submittedName>
</protein>
<name>A0AAV6KJ80_9ERIC</name>